<organism evidence="3 4">
    <name type="scientific">Nakamurella endophytica</name>
    <dbReference type="NCBI Taxonomy" id="1748367"/>
    <lineage>
        <taxon>Bacteria</taxon>
        <taxon>Bacillati</taxon>
        <taxon>Actinomycetota</taxon>
        <taxon>Actinomycetes</taxon>
        <taxon>Nakamurellales</taxon>
        <taxon>Nakamurellaceae</taxon>
        <taxon>Nakamurella</taxon>
    </lineage>
</organism>
<dbReference type="InterPro" id="IPR036661">
    <property type="entry name" value="Luciferase-like_sf"/>
</dbReference>
<dbReference type="PANTHER" id="PTHR43244">
    <property type="match status" value="1"/>
</dbReference>
<dbReference type="PANTHER" id="PTHR43244:SF1">
    <property type="entry name" value="5,10-METHYLENETETRAHYDROMETHANOPTERIN REDUCTASE"/>
    <property type="match status" value="1"/>
</dbReference>
<feature type="domain" description="Luciferase-like" evidence="2">
    <location>
        <begin position="62"/>
        <end position="291"/>
    </location>
</feature>
<evidence type="ECO:0000313" key="3">
    <source>
        <dbReference type="EMBL" id="GGM01102.1"/>
    </source>
</evidence>
<comment type="caution">
    <text evidence="3">The sequence shown here is derived from an EMBL/GenBank/DDBJ whole genome shotgun (WGS) entry which is preliminary data.</text>
</comment>
<evidence type="ECO:0000259" key="2">
    <source>
        <dbReference type="Pfam" id="PF00296"/>
    </source>
</evidence>
<reference evidence="3" key="1">
    <citation type="journal article" date="2014" name="Int. J. Syst. Evol. Microbiol.">
        <title>Complete genome sequence of Corynebacterium casei LMG S-19264T (=DSM 44701T), isolated from a smear-ripened cheese.</title>
        <authorList>
            <consortium name="US DOE Joint Genome Institute (JGI-PGF)"/>
            <person name="Walter F."/>
            <person name="Albersmeier A."/>
            <person name="Kalinowski J."/>
            <person name="Ruckert C."/>
        </authorList>
    </citation>
    <scope>NUCLEOTIDE SEQUENCE</scope>
    <source>
        <strain evidence="3">CGMCC 4.7308</strain>
    </source>
</reference>
<dbReference type="NCBIfam" id="TIGR01409">
    <property type="entry name" value="TAT_signal_seq"/>
    <property type="match status" value="1"/>
</dbReference>
<dbReference type="Pfam" id="PF00296">
    <property type="entry name" value="Bac_luciferase"/>
    <property type="match status" value="1"/>
</dbReference>
<keyword evidence="4" id="KW-1185">Reference proteome</keyword>
<evidence type="ECO:0000256" key="1">
    <source>
        <dbReference type="ARBA" id="ARBA00023002"/>
    </source>
</evidence>
<dbReference type="AlphaFoldDB" id="A0A917SXI2"/>
<protein>
    <submittedName>
        <fullName evidence="3">F420-dependent hydroxymycolic acid dehydrogenase</fullName>
    </submittedName>
</protein>
<proteinExistence type="predicted"/>
<dbReference type="Proteomes" id="UP000655208">
    <property type="component" value="Unassembled WGS sequence"/>
</dbReference>
<dbReference type="InterPro" id="IPR011251">
    <property type="entry name" value="Luciferase-like_dom"/>
</dbReference>
<accession>A0A917SXI2</accession>
<dbReference type="Gene3D" id="3.20.20.30">
    <property type="entry name" value="Luciferase-like domain"/>
    <property type="match status" value="1"/>
</dbReference>
<evidence type="ECO:0000313" key="4">
    <source>
        <dbReference type="Proteomes" id="UP000655208"/>
    </source>
</evidence>
<dbReference type="InterPro" id="IPR019546">
    <property type="entry name" value="TAT_signal_bac_arc"/>
</dbReference>
<dbReference type="InterPro" id="IPR050564">
    <property type="entry name" value="F420-G6PD/mer"/>
</dbReference>
<gene>
    <name evidence="3" type="primary">fgd2</name>
    <name evidence="3" type="ORF">GCM10011594_21480</name>
</gene>
<dbReference type="SUPFAM" id="SSF51679">
    <property type="entry name" value="Bacterial luciferase-like"/>
    <property type="match status" value="1"/>
</dbReference>
<dbReference type="PROSITE" id="PS51318">
    <property type="entry name" value="TAT"/>
    <property type="match status" value="1"/>
</dbReference>
<dbReference type="InterPro" id="IPR006311">
    <property type="entry name" value="TAT_signal"/>
</dbReference>
<sequence>MAPEPASTVNRRRFLTGTAAVAATATAGTVLPGQAQAAAAPSGVAAAAPDHCHRRRLGYVLSHEQFPTDALRSFASAADAAGFASVWASDHIQPWQPNEGHSMFPWNTLALVGRDTRHLHFGTGVTCPTYRHHPTQVAQAWASLGIENPGRVFLGVGTGEALNEQASTGAFGRYPERAARLVEAVTLIRRLWTGQRVTFQGRYFRTQGLKLWDLPRRPVPIHIAASGPKSAYLAGRYGDGWITGSADFLKKPLRDAFARGARAAGKDPDAMPKLVETFVVVGGQAEAEYAATRWRFTVDPWSDLVYVPDPARIQQLAAQRWPLSRVYRDWPVSTDPAVHIAAVRKLVGMGATPFIHSGQQDQKRVIDFYGRYVLPHV</sequence>
<dbReference type="CDD" id="cd01097">
    <property type="entry name" value="Tetrahydromethanopterin_reductase"/>
    <property type="match status" value="1"/>
</dbReference>
<dbReference type="EMBL" id="BMNA01000003">
    <property type="protein sequence ID" value="GGM01102.1"/>
    <property type="molecule type" value="Genomic_DNA"/>
</dbReference>
<keyword evidence="1" id="KW-0560">Oxidoreductase</keyword>
<name>A0A917SXI2_9ACTN</name>
<dbReference type="GO" id="GO:0016705">
    <property type="term" value="F:oxidoreductase activity, acting on paired donors, with incorporation or reduction of molecular oxygen"/>
    <property type="evidence" value="ECO:0007669"/>
    <property type="project" value="InterPro"/>
</dbReference>
<reference evidence="3" key="2">
    <citation type="submission" date="2020-09" db="EMBL/GenBank/DDBJ databases">
        <authorList>
            <person name="Sun Q."/>
            <person name="Zhou Y."/>
        </authorList>
    </citation>
    <scope>NUCLEOTIDE SEQUENCE</scope>
    <source>
        <strain evidence="3">CGMCC 4.7308</strain>
    </source>
</reference>